<dbReference type="OrthoDB" id="5289737at2"/>
<dbReference type="PANTHER" id="PTHR33055">
    <property type="entry name" value="TRANSPOSASE FOR INSERTION SEQUENCE ELEMENT IS1111A"/>
    <property type="match status" value="1"/>
</dbReference>
<name>A0A2S6N3B1_9HYPH</name>
<proteinExistence type="predicted"/>
<dbReference type="NCBIfam" id="NF033542">
    <property type="entry name" value="transpos_IS110"/>
    <property type="match status" value="1"/>
</dbReference>
<dbReference type="GO" id="GO:0006313">
    <property type="term" value="P:DNA transposition"/>
    <property type="evidence" value="ECO:0007669"/>
    <property type="project" value="InterPro"/>
</dbReference>
<dbReference type="RefSeq" id="WP_104508856.1">
    <property type="nucleotide sequence ID" value="NZ_NHSJ01000098.1"/>
</dbReference>
<dbReference type="InterPro" id="IPR003346">
    <property type="entry name" value="Transposase_20"/>
</dbReference>
<dbReference type="EMBL" id="NHSJ01000098">
    <property type="protein sequence ID" value="PPQ29105.1"/>
    <property type="molecule type" value="Genomic_DNA"/>
</dbReference>
<dbReference type="GO" id="GO:0004803">
    <property type="term" value="F:transposase activity"/>
    <property type="evidence" value="ECO:0007669"/>
    <property type="project" value="InterPro"/>
</dbReference>
<dbReference type="PANTHER" id="PTHR33055:SF3">
    <property type="entry name" value="PUTATIVE TRANSPOSASE FOR IS117-RELATED"/>
    <property type="match status" value="1"/>
</dbReference>
<evidence type="ECO:0000313" key="3">
    <source>
        <dbReference type="EMBL" id="PPQ29105.1"/>
    </source>
</evidence>
<comment type="caution">
    <text evidence="3">The sequence shown here is derived from an EMBL/GenBank/DDBJ whole genome shotgun (WGS) entry which is preliminary data.</text>
</comment>
<dbReference type="GO" id="GO:0003677">
    <property type="term" value="F:DNA binding"/>
    <property type="evidence" value="ECO:0007669"/>
    <property type="project" value="InterPro"/>
</dbReference>
<dbReference type="Proteomes" id="UP000239089">
    <property type="component" value="Unassembled WGS sequence"/>
</dbReference>
<dbReference type="AlphaFoldDB" id="A0A2S6N3B1"/>
<organism evidence="3 4">
    <name type="scientific">Rhodoblastus sphagnicola</name>
    <dbReference type="NCBI Taxonomy" id="333368"/>
    <lineage>
        <taxon>Bacteria</taxon>
        <taxon>Pseudomonadati</taxon>
        <taxon>Pseudomonadota</taxon>
        <taxon>Alphaproteobacteria</taxon>
        <taxon>Hyphomicrobiales</taxon>
        <taxon>Rhodoblastaceae</taxon>
        <taxon>Rhodoblastus</taxon>
    </lineage>
</organism>
<protein>
    <submittedName>
        <fullName evidence="3">IS110 family transposase</fullName>
    </submittedName>
</protein>
<dbReference type="Pfam" id="PF02371">
    <property type="entry name" value="Transposase_20"/>
    <property type="match status" value="1"/>
</dbReference>
<evidence type="ECO:0000259" key="1">
    <source>
        <dbReference type="Pfam" id="PF01548"/>
    </source>
</evidence>
<keyword evidence="4" id="KW-1185">Reference proteome</keyword>
<evidence type="ECO:0000259" key="2">
    <source>
        <dbReference type="Pfam" id="PF02371"/>
    </source>
</evidence>
<dbReference type="InterPro" id="IPR002525">
    <property type="entry name" value="Transp_IS110-like_N"/>
</dbReference>
<dbReference type="Pfam" id="PF01548">
    <property type="entry name" value="DEDD_Tnp_IS110"/>
    <property type="match status" value="1"/>
</dbReference>
<sequence>MSNVVTVGLDLAKTVFQVHGVDEAGRTALRRRLARHDLVEYFAKLPPCLIGMEACSAAHHWARELSRLGHSVKLIPPQYVKPYVKRNKTDAADAEAICEAVGRPNMRFVPIKSIDQQAVLTLHRVRSAFVRQRTSAINTARGLLTEFGVVAGKGIQRVAELRQRMDKIDVDLLPEEARAAVTETFDHIDALTERIKAVEARIVAWHKGSEASQRLASAPGVGPITASAIVASVGDGRQFQSARHFAAWLGLTPRINASGGKEHIGKISKGGDRYLRALLIHGARAVVGVNFRKDATPRPWLKQLLARRPVNVAAVAVAHKTARSLWAMITREEGYRKLAAQAA</sequence>
<evidence type="ECO:0000313" key="4">
    <source>
        <dbReference type="Proteomes" id="UP000239089"/>
    </source>
</evidence>
<feature type="domain" description="Transposase IS116/IS110/IS902 C-terminal" evidence="2">
    <location>
        <begin position="213"/>
        <end position="290"/>
    </location>
</feature>
<reference evidence="3 4" key="1">
    <citation type="journal article" date="2018" name="Arch. Microbiol.">
        <title>New insights into the metabolic potential of the phototrophic purple bacterium Rhodopila globiformis DSM 161(T) from its draft genome sequence and evidence for a vanadium-dependent nitrogenase.</title>
        <authorList>
            <person name="Imhoff J.F."/>
            <person name="Rahn T."/>
            <person name="Kunzel S."/>
            <person name="Neulinger S.C."/>
        </authorList>
    </citation>
    <scope>NUCLEOTIDE SEQUENCE [LARGE SCALE GENOMIC DNA]</scope>
    <source>
        <strain evidence="3 4">DSM 16996</strain>
    </source>
</reference>
<dbReference type="InterPro" id="IPR047650">
    <property type="entry name" value="Transpos_IS110"/>
</dbReference>
<accession>A0A2S6N3B1</accession>
<gene>
    <name evidence="3" type="ORF">CCR94_15990</name>
</gene>
<feature type="domain" description="Transposase IS110-like N-terminal" evidence="1">
    <location>
        <begin position="7"/>
        <end position="147"/>
    </location>
</feature>